<dbReference type="PROSITE" id="PS51379">
    <property type="entry name" value="4FE4S_FER_2"/>
    <property type="match status" value="1"/>
</dbReference>
<dbReference type="PANTHER" id="PTHR36923:SF3">
    <property type="entry name" value="FERREDOXIN"/>
    <property type="match status" value="1"/>
</dbReference>
<dbReference type="RefSeq" id="WP_234983956.1">
    <property type="nucleotide sequence ID" value="NZ_FUWM01000027.1"/>
</dbReference>
<dbReference type="Gene3D" id="3.30.70.20">
    <property type="match status" value="1"/>
</dbReference>
<dbReference type="InterPro" id="IPR001080">
    <property type="entry name" value="3Fe4S_ferredoxin"/>
</dbReference>
<dbReference type="GO" id="GO:0051536">
    <property type="term" value="F:iron-sulfur cluster binding"/>
    <property type="evidence" value="ECO:0007669"/>
    <property type="project" value="UniProtKB-KW"/>
</dbReference>
<dbReference type="AlphaFoldDB" id="A0A1T4QG20"/>
<dbReference type="InterPro" id="IPR017896">
    <property type="entry name" value="4Fe4S_Fe-S-bd"/>
</dbReference>
<organism evidence="8 9">
    <name type="scientific">Selenihalanaerobacter shriftii</name>
    <dbReference type="NCBI Taxonomy" id="142842"/>
    <lineage>
        <taxon>Bacteria</taxon>
        <taxon>Bacillati</taxon>
        <taxon>Bacillota</taxon>
        <taxon>Clostridia</taxon>
        <taxon>Halanaerobiales</taxon>
        <taxon>Halobacteroidaceae</taxon>
        <taxon>Selenihalanaerobacter</taxon>
    </lineage>
</organism>
<keyword evidence="3 6" id="KW-0249">Electron transport</keyword>
<dbReference type="EMBL" id="FUWM01000027">
    <property type="protein sequence ID" value="SKA02586.1"/>
    <property type="molecule type" value="Genomic_DNA"/>
</dbReference>
<evidence type="ECO:0000313" key="8">
    <source>
        <dbReference type="EMBL" id="SKA02586.1"/>
    </source>
</evidence>
<dbReference type="GO" id="GO:0005506">
    <property type="term" value="F:iron ion binding"/>
    <property type="evidence" value="ECO:0007669"/>
    <property type="project" value="UniProtKB-UniRule"/>
</dbReference>
<evidence type="ECO:0000259" key="7">
    <source>
        <dbReference type="PROSITE" id="PS51379"/>
    </source>
</evidence>
<evidence type="ECO:0000256" key="6">
    <source>
        <dbReference type="RuleBase" id="RU368020"/>
    </source>
</evidence>
<keyword evidence="2 6" id="KW-0479">Metal-binding</keyword>
<dbReference type="STRING" id="142842.SAMN02745118_02544"/>
<sequence length="64" mass="6711">MAKAMKVDPELCISCGACIDTSPAVFDWDDNEKAVAIVDQIPENVEGDAIAAQEGCPTDAIKDA</sequence>
<proteinExistence type="predicted"/>
<evidence type="ECO:0000256" key="4">
    <source>
        <dbReference type="ARBA" id="ARBA00023004"/>
    </source>
</evidence>
<name>A0A1T4QG20_9FIRM</name>
<keyword evidence="4 6" id="KW-0408">Iron</keyword>
<feature type="domain" description="4Fe-4S ferredoxin-type" evidence="7">
    <location>
        <begin position="3"/>
        <end position="31"/>
    </location>
</feature>
<evidence type="ECO:0000313" key="9">
    <source>
        <dbReference type="Proteomes" id="UP000190625"/>
    </source>
</evidence>
<evidence type="ECO:0000256" key="3">
    <source>
        <dbReference type="ARBA" id="ARBA00022982"/>
    </source>
</evidence>
<evidence type="ECO:0000256" key="1">
    <source>
        <dbReference type="ARBA" id="ARBA00022448"/>
    </source>
</evidence>
<dbReference type="Pfam" id="PF13370">
    <property type="entry name" value="Fer4_13"/>
    <property type="match status" value="1"/>
</dbReference>
<reference evidence="9" key="1">
    <citation type="submission" date="2017-02" db="EMBL/GenBank/DDBJ databases">
        <authorList>
            <person name="Varghese N."/>
            <person name="Submissions S."/>
        </authorList>
    </citation>
    <scope>NUCLEOTIDE SEQUENCE [LARGE SCALE GENOMIC DNA]</scope>
    <source>
        <strain evidence="9">ATCC BAA-73</strain>
    </source>
</reference>
<evidence type="ECO:0000256" key="5">
    <source>
        <dbReference type="ARBA" id="ARBA00023014"/>
    </source>
</evidence>
<dbReference type="InterPro" id="IPR051269">
    <property type="entry name" value="Fe-S_cluster_ET"/>
</dbReference>
<keyword evidence="9" id="KW-1185">Reference proteome</keyword>
<dbReference type="Proteomes" id="UP000190625">
    <property type="component" value="Unassembled WGS sequence"/>
</dbReference>
<evidence type="ECO:0000256" key="2">
    <source>
        <dbReference type="ARBA" id="ARBA00022723"/>
    </source>
</evidence>
<keyword evidence="1 6" id="KW-0813">Transport</keyword>
<gene>
    <name evidence="8" type="ORF">SAMN02745118_02544</name>
</gene>
<comment type="function">
    <text evidence="6">Ferredoxins are iron-sulfur proteins that transfer electrons in a wide variety of metabolic reactions.</text>
</comment>
<protein>
    <recommendedName>
        <fullName evidence="6">Ferredoxin</fullName>
    </recommendedName>
</protein>
<dbReference type="GO" id="GO:0009055">
    <property type="term" value="F:electron transfer activity"/>
    <property type="evidence" value="ECO:0007669"/>
    <property type="project" value="UniProtKB-UniRule"/>
</dbReference>
<dbReference type="PANTHER" id="PTHR36923">
    <property type="entry name" value="FERREDOXIN"/>
    <property type="match status" value="1"/>
</dbReference>
<dbReference type="PRINTS" id="PR00352">
    <property type="entry name" value="3FE4SFRDOXIN"/>
</dbReference>
<keyword evidence="5 6" id="KW-0411">Iron-sulfur</keyword>
<accession>A0A1T4QG20</accession>
<dbReference type="SUPFAM" id="SSF54862">
    <property type="entry name" value="4Fe-4S ferredoxins"/>
    <property type="match status" value="1"/>
</dbReference>